<dbReference type="InterPro" id="IPR035901">
    <property type="entry name" value="GIY-YIG_endonuc_sf"/>
</dbReference>
<comment type="similarity">
    <text evidence="1">Belongs to the UPF0213 family.</text>
</comment>
<proteinExistence type="inferred from homology"/>
<organism evidence="3 4">
    <name type="scientific">Clostridium aestuarii</name>
    <dbReference type="NCBI Taxonomy" id="338193"/>
    <lineage>
        <taxon>Bacteria</taxon>
        <taxon>Bacillati</taxon>
        <taxon>Bacillota</taxon>
        <taxon>Clostridia</taxon>
        <taxon>Eubacteriales</taxon>
        <taxon>Clostridiaceae</taxon>
        <taxon>Clostridium</taxon>
    </lineage>
</organism>
<dbReference type="CDD" id="cd10456">
    <property type="entry name" value="GIY-YIG_UPF0213"/>
    <property type="match status" value="1"/>
</dbReference>
<dbReference type="PANTHER" id="PTHR34477:SF1">
    <property type="entry name" value="UPF0213 PROTEIN YHBQ"/>
    <property type="match status" value="1"/>
</dbReference>
<dbReference type="RefSeq" id="WP_268040413.1">
    <property type="nucleotide sequence ID" value="NZ_JAPQER010000002.1"/>
</dbReference>
<feature type="domain" description="GIY-YIG" evidence="2">
    <location>
        <begin position="1"/>
        <end position="75"/>
    </location>
</feature>
<evidence type="ECO:0000259" key="2">
    <source>
        <dbReference type="PROSITE" id="PS50164"/>
    </source>
</evidence>
<dbReference type="InterPro" id="IPR000305">
    <property type="entry name" value="GIY-YIG_endonuc"/>
</dbReference>
<accession>A0ABT4CYU6</accession>
<reference evidence="3" key="1">
    <citation type="submission" date="2022-12" db="EMBL/GenBank/DDBJ databases">
        <authorList>
            <person name="Wang J."/>
        </authorList>
    </citation>
    <scope>NUCLEOTIDE SEQUENCE</scope>
    <source>
        <strain evidence="3">HY-45-18</strain>
    </source>
</reference>
<dbReference type="EMBL" id="JAPQER010000002">
    <property type="protein sequence ID" value="MCY6484140.1"/>
    <property type="molecule type" value="Genomic_DNA"/>
</dbReference>
<gene>
    <name evidence="3" type="ORF">OW763_07205</name>
</gene>
<dbReference type="Proteomes" id="UP001078443">
    <property type="component" value="Unassembled WGS sequence"/>
</dbReference>
<dbReference type="Gene3D" id="3.40.1440.10">
    <property type="entry name" value="GIY-YIG endonuclease"/>
    <property type="match status" value="1"/>
</dbReference>
<evidence type="ECO:0000256" key="1">
    <source>
        <dbReference type="ARBA" id="ARBA00007435"/>
    </source>
</evidence>
<keyword evidence="4" id="KW-1185">Reference proteome</keyword>
<evidence type="ECO:0000313" key="3">
    <source>
        <dbReference type="EMBL" id="MCY6484140.1"/>
    </source>
</evidence>
<name>A0ABT4CYU6_9CLOT</name>
<dbReference type="PROSITE" id="PS50164">
    <property type="entry name" value="GIY_YIG"/>
    <property type="match status" value="1"/>
</dbReference>
<dbReference type="PANTHER" id="PTHR34477">
    <property type="entry name" value="UPF0213 PROTEIN YHBQ"/>
    <property type="match status" value="1"/>
</dbReference>
<dbReference type="Pfam" id="PF01541">
    <property type="entry name" value="GIY-YIG"/>
    <property type="match status" value="1"/>
</dbReference>
<sequence length="85" mass="10244">MAYIYIVECNDGTLYTGWTTNIQRRINQHNEGKGAKYTRARRPVVLKYFEEFETKQEAMKREYKIKKMSRKDKIKLFTEKKLSSN</sequence>
<dbReference type="SMART" id="SM00465">
    <property type="entry name" value="GIYc"/>
    <property type="match status" value="1"/>
</dbReference>
<dbReference type="InterPro" id="IPR050190">
    <property type="entry name" value="UPF0213_domain"/>
</dbReference>
<comment type="caution">
    <text evidence="3">The sequence shown here is derived from an EMBL/GenBank/DDBJ whole genome shotgun (WGS) entry which is preliminary data.</text>
</comment>
<evidence type="ECO:0000313" key="4">
    <source>
        <dbReference type="Proteomes" id="UP001078443"/>
    </source>
</evidence>
<dbReference type="SUPFAM" id="SSF82771">
    <property type="entry name" value="GIY-YIG endonuclease"/>
    <property type="match status" value="1"/>
</dbReference>
<protein>
    <submittedName>
        <fullName evidence="3">GIY-YIG nuclease family protein</fullName>
    </submittedName>
</protein>